<feature type="binding site" evidence="12">
    <location>
        <position position="94"/>
    </location>
    <ligand>
        <name>L-glutamine</name>
        <dbReference type="ChEBI" id="CHEBI:58359"/>
    </ligand>
</feature>
<dbReference type="InterPro" id="IPR029055">
    <property type="entry name" value="Ntn_hydrolases_N"/>
</dbReference>
<gene>
    <name evidence="15" type="ORF">CIHG_04649</name>
</gene>
<name>A0A0J8RQ59_COCIT</name>
<feature type="binding site" evidence="12">
    <location>
        <begin position="353"/>
        <end position="354"/>
    </location>
    <ligand>
        <name>ATP</name>
        <dbReference type="ChEBI" id="CHEBI:30616"/>
    </ligand>
</feature>
<dbReference type="SUPFAM" id="SSF56235">
    <property type="entry name" value="N-terminal nucleophile aminohydrolases (Ntn hydrolases)"/>
    <property type="match status" value="1"/>
</dbReference>
<dbReference type="InterPro" id="IPR006426">
    <property type="entry name" value="Asn_synth_AEB"/>
</dbReference>
<dbReference type="SUPFAM" id="SSF52402">
    <property type="entry name" value="Adenine nucleotide alpha hydrolases-like"/>
    <property type="match status" value="1"/>
</dbReference>
<dbReference type="GO" id="GO:0005524">
    <property type="term" value="F:ATP binding"/>
    <property type="evidence" value="ECO:0007669"/>
    <property type="project" value="UniProtKB-KW"/>
</dbReference>
<dbReference type="VEuPathDB" id="FungiDB:CIHG_04649"/>
<dbReference type="PIRSF" id="PIRSF001589">
    <property type="entry name" value="Asn_synthetase_glu-h"/>
    <property type="match status" value="1"/>
</dbReference>
<evidence type="ECO:0000313" key="16">
    <source>
        <dbReference type="Proteomes" id="UP000054563"/>
    </source>
</evidence>
<evidence type="ECO:0000256" key="3">
    <source>
        <dbReference type="ARBA" id="ARBA00022598"/>
    </source>
</evidence>
<dbReference type="OrthoDB" id="409189at2759"/>
<dbReference type="CDD" id="cd00712">
    <property type="entry name" value="AsnB"/>
    <property type="match status" value="1"/>
</dbReference>
<evidence type="ECO:0000256" key="11">
    <source>
        <dbReference type="PIRSR" id="PIRSR001589-1"/>
    </source>
</evidence>
<dbReference type="FunFam" id="3.40.50.620:FF:000031">
    <property type="entry name" value="Asparagine synthase B"/>
    <property type="match status" value="1"/>
</dbReference>
<feature type="site" description="Important for beta-aspartyl-AMP intermediate formation" evidence="13">
    <location>
        <position position="355"/>
    </location>
</feature>
<evidence type="ECO:0000256" key="12">
    <source>
        <dbReference type="PIRSR" id="PIRSR001589-2"/>
    </source>
</evidence>
<evidence type="ECO:0000256" key="1">
    <source>
        <dbReference type="ARBA" id="ARBA00005187"/>
    </source>
</evidence>
<dbReference type="CDD" id="cd01991">
    <property type="entry name" value="Asn_synthase_B_C"/>
    <property type="match status" value="1"/>
</dbReference>
<accession>A0A0J8RQ59</accession>
<evidence type="ECO:0000256" key="5">
    <source>
        <dbReference type="ARBA" id="ARBA00022741"/>
    </source>
</evidence>
<evidence type="ECO:0000256" key="7">
    <source>
        <dbReference type="ARBA" id="ARBA00022888"/>
    </source>
</evidence>
<dbReference type="InterPro" id="IPR001962">
    <property type="entry name" value="Asn_synthase"/>
</dbReference>
<keyword evidence="7 11" id="KW-0061">Asparagine biosynthesis</keyword>
<keyword evidence="6 10" id="KW-0067">ATP-binding</keyword>
<dbReference type="PROSITE" id="PS51278">
    <property type="entry name" value="GATASE_TYPE_2"/>
    <property type="match status" value="1"/>
</dbReference>
<evidence type="ECO:0000256" key="10">
    <source>
        <dbReference type="PIRNR" id="PIRNR001589"/>
    </source>
</evidence>
<dbReference type="InterPro" id="IPR050795">
    <property type="entry name" value="Asn_Synthetase"/>
</dbReference>
<keyword evidence="8 11" id="KW-0315">Glutamine amidotransferase</keyword>
<dbReference type="EMBL" id="DS016997">
    <property type="protein sequence ID" value="KMU87205.1"/>
    <property type="molecule type" value="Genomic_DNA"/>
</dbReference>
<keyword evidence="4 11" id="KW-0028">Amino-acid biosynthesis</keyword>
<dbReference type="PANTHER" id="PTHR11772:SF2">
    <property type="entry name" value="ASPARAGINE SYNTHETASE [GLUTAMINE-HYDROLYZING]"/>
    <property type="match status" value="1"/>
</dbReference>
<proteinExistence type="predicted"/>
<dbReference type="AlphaFoldDB" id="A0A0J8RQ59"/>
<dbReference type="PANTHER" id="PTHR11772">
    <property type="entry name" value="ASPARAGINE SYNTHETASE"/>
    <property type="match status" value="1"/>
</dbReference>
<feature type="binding site" evidence="12">
    <location>
        <position position="218"/>
    </location>
    <ligand>
        <name>ATP</name>
        <dbReference type="ChEBI" id="CHEBI:30616"/>
    </ligand>
</feature>
<feature type="domain" description="Glutamine amidotransferase type-2" evidence="14">
    <location>
        <begin position="2"/>
        <end position="171"/>
    </location>
</feature>
<dbReference type="InterPro" id="IPR014729">
    <property type="entry name" value="Rossmann-like_a/b/a_fold"/>
</dbReference>
<dbReference type="Gene3D" id="3.60.20.10">
    <property type="entry name" value="Glutamine Phosphoribosylpyrophosphate, subunit 1, domain 1"/>
    <property type="match status" value="1"/>
</dbReference>
<dbReference type="NCBIfam" id="NF006949">
    <property type="entry name" value="PRK09431.1"/>
    <property type="match status" value="1"/>
</dbReference>
<evidence type="ECO:0000256" key="6">
    <source>
        <dbReference type="ARBA" id="ARBA00022840"/>
    </source>
</evidence>
<dbReference type="Gene3D" id="3.40.50.620">
    <property type="entry name" value="HUPs"/>
    <property type="match status" value="1"/>
</dbReference>
<evidence type="ECO:0000313" key="15">
    <source>
        <dbReference type="EMBL" id="KMU87205.1"/>
    </source>
</evidence>
<dbReference type="GO" id="GO:0004066">
    <property type="term" value="F:asparagine synthase (glutamine-hydrolyzing) activity"/>
    <property type="evidence" value="ECO:0007669"/>
    <property type="project" value="UniProtKB-EC"/>
</dbReference>
<evidence type="ECO:0000259" key="14">
    <source>
        <dbReference type="PROSITE" id="PS51278"/>
    </source>
</evidence>
<protein>
    <recommendedName>
        <fullName evidence="2">asparagine synthase (glutamine-hydrolyzing)</fullName>
        <ecNumber evidence="2">6.3.5.4</ecNumber>
    </recommendedName>
</protein>
<evidence type="ECO:0000256" key="4">
    <source>
        <dbReference type="ARBA" id="ARBA00022605"/>
    </source>
</evidence>
<dbReference type="InterPro" id="IPR017932">
    <property type="entry name" value="GATase_2_dom"/>
</dbReference>
<evidence type="ECO:0000256" key="8">
    <source>
        <dbReference type="ARBA" id="ARBA00022962"/>
    </source>
</evidence>
<dbReference type="Proteomes" id="UP000054563">
    <property type="component" value="Unassembled WGS sequence"/>
</dbReference>
<feature type="binding site" evidence="12">
    <location>
        <position position="279"/>
    </location>
    <ligand>
        <name>ATP</name>
        <dbReference type="ChEBI" id="CHEBI:30616"/>
    </ligand>
</feature>
<sequence>MCGIFACHCHPDVQKFKPTALRMAKAEYGESVRHRGPDWILAHERLSIVGVESGAQPLVNDDETLALAVNGEIYNHRILRKGLKTQYKFKTHSDCEVIIPLYMEHDIDAPKFLDGMYSWVFLTKNRTALLLPEIPLTPGAVYFASELKSLHPVCDKIIFFPPGHVYDSKTDTMTRYFQPKWWDPPNVPSTPIDYKLIRESLVRSVRKRLMAEVPYGVLLSGGLDSSLVASIAQRETQRMMVAQNGTVTNGESGAGLVGIDDSNELSTVTSFPQLHSFSIGLPGAPDTKAALEVANFLGTKHYAFTFTVDDGLNALSDVIYHLETYDVTTIRASTPMYLLSRKIKAMGVKMVLSGEGSDEIFGGYLYFHAAPDKKAFHEETVRRVKNLHLADCLRANKSTSAWGLEARVPFLDKQFLEVSMGVDPQEKMITKERIEKYILRKAFDTSDEPETKPFLPDNILWRQKEQFSDGVGYSWIDALKDNAELQVTDEMMKNPKPEWGDDIPDTKEAKILRVLVPNDVR</sequence>
<dbReference type="GO" id="GO:0070981">
    <property type="term" value="P:L-asparagine biosynthetic process"/>
    <property type="evidence" value="ECO:0007669"/>
    <property type="project" value="EnsemblFungi"/>
</dbReference>
<dbReference type="Pfam" id="PF00733">
    <property type="entry name" value="Asn_synthase"/>
    <property type="match status" value="1"/>
</dbReference>
<reference evidence="16" key="1">
    <citation type="journal article" date="2010" name="Genome Res.">
        <title>Population genomic sequencing of Coccidioides fungi reveals recent hybridization and transposon control.</title>
        <authorList>
            <person name="Neafsey D.E."/>
            <person name="Barker B.M."/>
            <person name="Sharpton T.J."/>
            <person name="Stajich J.E."/>
            <person name="Park D.J."/>
            <person name="Whiston E."/>
            <person name="Hung C.-Y."/>
            <person name="McMahan C."/>
            <person name="White J."/>
            <person name="Sykes S."/>
            <person name="Heiman D."/>
            <person name="Young S."/>
            <person name="Zeng Q."/>
            <person name="Abouelleil A."/>
            <person name="Aftuck L."/>
            <person name="Bessette D."/>
            <person name="Brown A."/>
            <person name="FitzGerald M."/>
            <person name="Lui A."/>
            <person name="Macdonald J.P."/>
            <person name="Priest M."/>
            <person name="Orbach M.J."/>
            <person name="Galgiani J.N."/>
            <person name="Kirkland T.N."/>
            <person name="Cole G.T."/>
            <person name="Birren B.W."/>
            <person name="Henn M.R."/>
            <person name="Taylor J.W."/>
            <person name="Rounsley S.D."/>
        </authorList>
    </citation>
    <scope>NUCLEOTIDE SEQUENCE [LARGE SCALE GENOMIC DNA]</scope>
    <source>
        <strain evidence="16">H538.4</strain>
    </source>
</reference>
<dbReference type="eggNOG" id="KOG0571">
    <property type="taxonomic scope" value="Eukaryota"/>
</dbReference>
<dbReference type="STRING" id="396776.A0A0J8RQ59"/>
<comment type="catalytic activity">
    <reaction evidence="9">
        <text>L-aspartate + L-glutamine + ATP + H2O = L-asparagine + L-glutamate + AMP + diphosphate + H(+)</text>
        <dbReference type="Rhea" id="RHEA:12228"/>
        <dbReference type="ChEBI" id="CHEBI:15377"/>
        <dbReference type="ChEBI" id="CHEBI:15378"/>
        <dbReference type="ChEBI" id="CHEBI:29985"/>
        <dbReference type="ChEBI" id="CHEBI:29991"/>
        <dbReference type="ChEBI" id="CHEBI:30616"/>
        <dbReference type="ChEBI" id="CHEBI:33019"/>
        <dbReference type="ChEBI" id="CHEBI:58048"/>
        <dbReference type="ChEBI" id="CHEBI:58359"/>
        <dbReference type="ChEBI" id="CHEBI:456215"/>
        <dbReference type="EC" id="6.3.5.4"/>
    </reaction>
</comment>
<keyword evidence="5 10" id="KW-0547">Nucleotide-binding</keyword>
<evidence type="ECO:0000256" key="2">
    <source>
        <dbReference type="ARBA" id="ARBA00012737"/>
    </source>
</evidence>
<feature type="active site" description="For GATase activity" evidence="11">
    <location>
        <position position="2"/>
    </location>
</feature>
<dbReference type="EC" id="6.3.5.4" evidence="2"/>
<dbReference type="Pfam" id="PF13537">
    <property type="entry name" value="GATase_7"/>
    <property type="match status" value="1"/>
</dbReference>
<dbReference type="GO" id="GO:0005829">
    <property type="term" value="C:cytosol"/>
    <property type="evidence" value="ECO:0007669"/>
    <property type="project" value="TreeGrafter"/>
</dbReference>
<dbReference type="InterPro" id="IPR033738">
    <property type="entry name" value="AsnB_N"/>
</dbReference>
<evidence type="ECO:0000256" key="13">
    <source>
        <dbReference type="PIRSR" id="PIRSR001589-3"/>
    </source>
</evidence>
<keyword evidence="3" id="KW-0436">Ligase</keyword>
<evidence type="ECO:0000256" key="9">
    <source>
        <dbReference type="ARBA" id="ARBA00048741"/>
    </source>
</evidence>
<comment type="pathway">
    <text evidence="1">Amino-acid biosynthesis; L-asparagine biosynthesis; L-asparagine from L-aspartate (L-Gln route): step 1/1.</text>
</comment>
<organism evidence="15 16">
    <name type="scientific">Coccidioides immitis H538.4</name>
    <dbReference type="NCBI Taxonomy" id="396776"/>
    <lineage>
        <taxon>Eukaryota</taxon>
        <taxon>Fungi</taxon>
        <taxon>Dikarya</taxon>
        <taxon>Ascomycota</taxon>
        <taxon>Pezizomycotina</taxon>
        <taxon>Eurotiomycetes</taxon>
        <taxon>Eurotiomycetidae</taxon>
        <taxon>Onygenales</taxon>
        <taxon>Onygenaceae</taxon>
        <taxon>Coccidioides</taxon>
    </lineage>
</organism>